<proteinExistence type="predicted"/>
<name>F5RMR6_9FIRM</name>
<comment type="caution">
    <text evidence="1">The sequence shown here is derived from an EMBL/GenBank/DDBJ whole genome shotgun (WGS) entry which is preliminary data.</text>
</comment>
<evidence type="ECO:0000313" key="1">
    <source>
        <dbReference type="EMBL" id="EGK59564.1"/>
    </source>
</evidence>
<organism evidence="1 2">
    <name type="scientific">Centipeda periodontii DSM 2778</name>
    <dbReference type="NCBI Taxonomy" id="888060"/>
    <lineage>
        <taxon>Bacteria</taxon>
        <taxon>Bacillati</taxon>
        <taxon>Bacillota</taxon>
        <taxon>Negativicutes</taxon>
        <taxon>Selenomonadales</taxon>
        <taxon>Selenomonadaceae</taxon>
        <taxon>Centipeda</taxon>
    </lineage>
</organism>
<dbReference type="AlphaFoldDB" id="F5RMR6"/>
<dbReference type="EMBL" id="AFHQ01000034">
    <property type="protein sequence ID" value="EGK59564.1"/>
    <property type="molecule type" value="Genomic_DNA"/>
</dbReference>
<keyword evidence="2" id="KW-1185">Reference proteome</keyword>
<dbReference type="Proteomes" id="UP000004067">
    <property type="component" value="Unassembled WGS sequence"/>
</dbReference>
<sequence length="79" mass="9019">MLGWAKPIRENDDEMFIAYSVESDRSCDGVLVWDKKTEEFRIDKLSATADVMSTNRLAGLIRYSLYEGFFTPGLNCMLS</sequence>
<dbReference type="HOGENOM" id="CLU_2599614_0_0_9"/>
<dbReference type="STRING" id="888060.HMPREF9081_1552"/>
<gene>
    <name evidence="1" type="ORF">HMPREF9081_1552</name>
</gene>
<evidence type="ECO:0000313" key="2">
    <source>
        <dbReference type="Proteomes" id="UP000004067"/>
    </source>
</evidence>
<protein>
    <submittedName>
        <fullName evidence="1">Uncharacterized protein</fullName>
    </submittedName>
</protein>
<reference evidence="1 2" key="1">
    <citation type="submission" date="2011-04" db="EMBL/GenBank/DDBJ databases">
        <authorList>
            <person name="Muzny D."/>
            <person name="Qin X."/>
            <person name="Deng J."/>
            <person name="Jiang H."/>
            <person name="Liu Y."/>
            <person name="Qu J."/>
            <person name="Song X.-Z."/>
            <person name="Zhang L."/>
            <person name="Thornton R."/>
            <person name="Coyle M."/>
            <person name="Francisco L."/>
            <person name="Jackson L."/>
            <person name="Javaid M."/>
            <person name="Korchina V."/>
            <person name="Kovar C."/>
            <person name="Mata R."/>
            <person name="Mathew T."/>
            <person name="Ngo R."/>
            <person name="Nguyen L."/>
            <person name="Nguyen N."/>
            <person name="Okwuonu G."/>
            <person name="Ongeri F."/>
            <person name="Pham C."/>
            <person name="Simmons D."/>
            <person name="Wilczek-Boney K."/>
            <person name="Hale W."/>
            <person name="Jakkamsetti A."/>
            <person name="Pham P."/>
            <person name="Ruth R."/>
            <person name="San Lucas F."/>
            <person name="Warren J."/>
            <person name="Zhang J."/>
            <person name="Zhao Z."/>
            <person name="Zhou C."/>
            <person name="Zhu D."/>
            <person name="Lee S."/>
            <person name="Bess C."/>
            <person name="Blankenburg K."/>
            <person name="Forbes L."/>
            <person name="Fu Q."/>
            <person name="Gubbala S."/>
            <person name="Hirani K."/>
            <person name="Jayaseelan J.C."/>
            <person name="Lara F."/>
            <person name="Munidasa M."/>
            <person name="Palculict T."/>
            <person name="Patil S."/>
            <person name="Pu L.-L."/>
            <person name="Saada N."/>
            <person name="Tang L."/>
            <person name="Weissenberger G."/>
            <person name="Zhu Y."/>
            <person name="Hemphill L."/>
            <person name="Shang Y."/>
            <person name="Youmans B."/>
            <person name="Ayvaz T."/>
            <person name="Ross M."/>
            <person name="Santibanez J."/>
            <person name="Aqrawi P."/>
            <person name="Gross S."/>
            <person name="Joshi V."/>
            <person name="Fowler G."/>
            <person name="Nazareth L."/>
            <person name="Reid J."/>
            <person name="Worley K."/>
            <person name="Petrosino J."/>
            <person name="Highlander S."/>
            <person name="Gibbs R."/>
        </authorList>
    </citation>
    <scope>NUCLEOTIDE SEQUENCE [LARGE SCALE GENOMIC DNA]</scope>
    <source>
        <strain evidence="1 2">DSM 2778</strain>
    </source>
</reference>
<accession>F5RMR6</accession>